<sequence length="263" mass="29909">MYLVAALYKFVPLEDFRDLRGQLLELCEKNEICGSLLLAAEGINGTIAGAEENLRHVLGVIRQDPRLADLTHKESWAERKPFRRMKVRLKKEIVTLGVETVDPRKRVGSYVAPEDWNGLISSPDVLVIDTRNDYEFAFGTFEGALNPKTRSFREFPQWLKAQQALEGKPKVAMFCTGGIRCEKATSLLLDMGFEDVFHLDGGILNYLEKMPEENSLWSGECFVFDERIAVDHNLKATWGRNIPEEARDFVRKPDVETKAETEA</sequence>
<dbReference type="GO" id="GO:0006400">
    <property type="term" value="P:tRNA modification"/>
    <property type="evidence" value="ECO:0007669"/>
    <property type="project" value="UniProtKB-UniRule"/>
</dbReference>
<proteinExistence type="inferred from homology"/>
<dbReference type="PANTHER" id="PTHR43268">
    <property type="entry name" value="THIOSULFATE SULFURTRANSFERASE/RHODANESE-LIKE DOMAIN-CONTAINING PROTEIN 2"/>
    <property type="match status" value="1"/>
</dbReference>
<keyword evidence="1" id="KW-0819">tRNA processing</keyword>
<protein>
    <recommendedName>
        <fullName evidence="1">tRNA uridine(34) hydroxylase</fullName>
        <ecNumber evidence="1">1.14.-.-</ecNumber>
    </recommendedName>
    <alternativeName>
        <fullName evidence="1">tRNA hydroxylation protein O</fullName>
    </alternativeName>
</protein>
<evidence type="ECO:0000313" key="3">
    <source>
        <dbReference type="EMBL" id="ALV28158.1"/>
    </source>
</evidence>
<dbReference type="Pfam" id="PF00581">
    <property type="entry name" value="Rhodanese"/>
    <property type="match status" value="1"/>
</dbReference>
<dbReference type="RefSeq" id="WP_058899392.1">
    <property type="nucleotide sequence ID" value="NZ_CP013068.1"/>
</dbReference>
<dbReference type="Pfam" id="PF17773">
    <property type="entry name" value="UPF0176_N"/>
    <property type="match status" value="1"/>
</dbReference>
<dbReference type="eggNOG" id="COG1054">
    <property type="taxonomic scope" value="Bacteria"/>
</dbReference>
<dbReference type="SUPFAM" id="SSF52821">
    <property type="entry name" value="Rhodanese/Cell cycle control phosphatase"/>
    <property type="match status" value="1"/>
</dbReference>
<gene>
    <name evidence="1" type="primary">trhO</name>
    <name evidence="3" type="ORF">APZ00_14715</name>
</gene>
<organism evidence="3 4">
    <name type="scientific">Pannonibacter phragmitetus</name>
    <dbReference type="NCBI Taxonomy" id="121719"/>
    <lineage>
        <taxon>Bacteria</taxon>
        <taxon>Pseudomonadati</taxon>
        <taxon>Pseudomonadota</taxon>
        <taxon>Alphaproteobacteria</taxon>
        <taxon>Hyphomicrobiales</taxon>
        <taxon>Stappiaceae</taxon>
        <taxon>Pannonibacter</taxon>
    </lineage>
</organism>
<reference evidence="3 4" key="1">
    <citation type="submission" date="2015-10" db="EMBL/GenBank/DDBJ databases">
        <title>The world's first case of liver abscess caused by Pannonibacter phragmitetus.</title>
        <authorList>
            <person name="Ming D."/>
            <person name="Wang M."/>
            <person name="Zhou Y."/>
            <person name="Jiang T."/>
            <person name="Hu S."/>
        </authorList>
    </citation>
    <scope>NUCLEOTIDE SEQUENCE [LARGE SCALE GENOMIC DNA]</scope>
    <source>
        <strain evidence="3 4">31801</strain>
    </source>
</reference>
<dbReference type="SMART" id="SM00450">
    <property type="entry name" value="RHOD"/>
    <property type="match status" value="1"/>
</dbReference>
<dbReference type="Gene3D" id="3.30.70.100">
    <property type="match status" value="1"/>
</dbReference>
<dbReference type="Proteomes" id="UP000064921">
    <property type="component" value="Chromosome"/>
</dbReference>
<evidence type="ECO:0000256" key="1">
    <source>
        <dbReference type="HAMAP-Rule" id="MF_00469"/>
    </source>
</evidence>
<comment type="catalytic activity">
    <reaction evidence="1">
        <text>uridine(34) in tRNA + AH2 + O2 = 5-hydroxyuridine(34) in tRNA + A + H2O</text>
        <dbReference type="Rhea" id="RHEA:64224"/>
        <dbReference type="Rhea" id="RHEA-COMP:11727"/>
        <dbReference type="Rhea" id="RHEA-COMP:13381"/>
        <dbReference type="ChEBI" id="CHEBI:13193"/>
        <dbReference type="ChEBI" id="CHEBI:15377"/>
        <dbReference type="ChEBI" id="CHEBI:15379"/>
        <dbReference type="ChEBI" id="CHEBI:17499"/>
        <dbReference type="ChEBI" id="CHEBI:65315"/>
        <dbReference type="ChEBI" id="CHEBI:136877"/>
    </reaction>
</comment>
<evidence type="ECO:0000313" key="4">
    <source>
        <dbReference type="Proteomes" id="UP000064921"/>
    </source>
</evidence>
<feature type="domain" description="Rhodanese" evidence="2">
    <location>
        <begin position="121"/>
        <end position="215"/>
    </location>
</feature>
<dbReference type="EMBL" id="CP013068">
    <property type="protein sequence ID" value="ALV28158.1"/>
    <property type="molecule type" value="Genomic_DNA"/>
</dbReference>
<dbReference type="HAMAP" id="MF_00469">
    <property type="entry name" value="TrhO"/>
    <property type="match status" value="1"/>
</dbReference>
<dbReference type="InterPro" id="IPR040503">
    <property type="entry name" value="TRHO_N"/>
</dbReference>
<dbReference type="AlphaFoldDB" id="A0A0U3FPN1"/>
<comment type="similarity">
    <text evidence="1">Belongs to the TrhO family.</text>
</comment>
<name>A0A0U3FPN1_9HYPH</name>
<dbReference type="Gene3D" id="3.40.250.10">
    <property type="entry name" value="Rhodanese-like domain"/>
    <property type="match status" value="1"/>
</dbReference>
<keyword evidence="4" id="KW-1185">Reference proteome</keyword>
<comment type="function">
    <text evidence="1">Catalyzes oxygen-dependent 5-hydroxyuridine (ho5U) modification at position 34 in tRNAs.</text>
</comment>
<dbReference type="GO" id="GO:0016705">
    <property type="term" value="F:oxidoreductase activity, acting on paired donors, with incorporation or reduction of molecular oxygen"/>
    <property type="evidence" value="ECO:0007669"/>
    <property type="project" value="UniProtKB-UniRule"/>
</dbReference>
<dbReference type="InterPro" id="IPR020936">
    <property type="entry name" value="TrhO"/>
</dbReference>
<accession>A0A0U3FPN1</accession>
<dbReference type="PANTHER" id="PTHR43268:SF3">
    <property type="entry name" value="RHODANESE-LIKE DOMAIN-CONTAINING PROTEIN 7-RELATED"/>
    <property type="match status" value="1"/>
</dbReference>
<keyword evidence="1" id="KW-0560">Oxidoreductase</keyword>
<dbReference type="InterPro" id="IPR001763">
    <property type="entry name" value="Rhodanese-like_dom"/>
</dbReference>
<dbReference type="CDD" id="cd01518">
    <property type="entry name" value="RHOD_YceA"/>
    <property type="match status" value="1"/>
</dbReference>
<dbReference type="InterPro" id="IPR036873">
    <property type="entry name" value="Rhodanese-like_dom_sf"/>
</dbReference>
<dbReference type="EC" id="1.14.-.-" evidence="1"/>
<dbReference type="KEGG" id="pphr:APZ00_14715"/>
<dbReference type="STRING" id="121719.APZ00_14715"/>
<evidence type="ECO:0000259" key="2">
    <source>
        <dbReference type="PROSITE" id="PS50206"/>
    </source>
</evidence>
<dbReference type="PROSITE" id="PS50206">
    <property type="entry name" value="RHODANESE_3"/>
    <property type="match status" value="1"/>
</dbReference>
<dbReference type="NCBIfam" id="NF001136">
    <property type="entry name" value="PRK00142.1-4"/>
    <property type="match status" value="1"/>
</dbReference>